<feature type="transmembrane region" description="Helical" evidence="4">
    <location>
        <begin position="347"/>
        <end position="367"/>
    </location>
</feature>
<accession>A0A0J1FU79</accession>
<dbReference type="PANTHER" id="PTHR43630">
    <property type="entry name" value="POLY-BETA-1,6-N-ACETYL-D-GLUCOSAMINE SYNTHASE"/>
    <property type="match status" value="1"/>
</dbReference>
<evidence type="ECO:0000256" key="2">
    <source>
        <dbReference type="ARBA" id="ARBA00022676"/>
    </source>
</evidence>
<evidence type="ECO:0000256" key="1">
    <source>
        <dbReference type="ARBA" id="ARBA00006739"/>
    </source>
</evidence>
<protein>
    <submittedName>
        <fullName evidence="5">Poly-beta-1,6-N-acetyl-D-glucosamine synthase</fullName>
        <ecNumber evidence="5">2.4.1.-</ecNumber>
    </submittedName>
</protein>
<evidence type="ECO:0000313" key="5">
    <source>
        <dbReference type="EMBL" id="KLU66528.1"/>
    </source>
</evidence>
<keyword evidence="6" id="KW-1185">Reference proteome</keyword>
<dbReference type="Proteomes" id="UP000036356">
    <property type="component" value="Unassembled WGS sequence"/>
</dbReference>
<keyword evidence="4" id="KW-1133">Transmembrane helix</keyword>
<sequence length="422" mass="48427">MRSLTLTDWLFISTVLAIWVLLFYHVILTFAGYRRFVASFSEEENSPGISLESYPTVSVLVPAHNEEQVIGRTVEALARLEYPKDRIEIIVVNDSSTDGTGNVLAEKQKVYPFLKIVTINPPLGAKGKSNALNQGFLASSGEYIVIYDADNTPERRAVRRLVERIVNDPELGAVVGKFRTRNKNANILTRFVNIETLNFQWTVQAGRCSLFGLTTITGTNFLIRRSILEKIEGWNIKALTEDTELTVRLYDEGYYITWVPDSVTWEQEPEKWRIWIKQRTRWARGNLGVINYYIRNIFKLRNKRIAGDIIYFFFTYGIFFFSILVSDAIFLLGLLGRSNLTLTGPFTIIWFMAYAMFIFESFISVNFESGEGTFLNLLLICLMYFTYCQLWLFVVVKATISAISDRISGTNARWYKTERSGG</sequence>
<name>A0A0J1FU79_9FIRM</name>
<dbReference type="PANTHER" id="PTHR43630:SF1">
    <property type="entry name" value="POLY-BETA-1,6-N-ACETYL-D-GLUCOSAMINE SYNTHASE"/>
    <property type="match status" value="1"/>
</dbReference>
<dbReference type="PATRIC" id="fig|476652.3.peg.1225"/>
<keyword evidence="2 5" id="KW-0328">Glycosyltransferase</keyword>
<keyword evidence="3 5" id="KW-0808">Transferase</keyword>
<reference evidence="5 6" key="1">
    <citation type="submission" date="2015-06" db="EMBL/GenBank/DDBJ databases">
        <title>Draft genome of the moderately acidophilic sulfate reducer Candidatus Desulfosporosinus acididurans strain M1.</title>
        <authorList>
            <person name="Poehlein A."/>
            <person name="Petzsch P."/>
            <person name="Johnson B.D."/>
            <person name="Schloemann M."/>
            <person name="Daniel R."/>
            <person name="Muehling M."/>
        </authorList>
    </citation>
    <scope>NUCLEOTIDE SEQUENCE [LARGE SCALE GENOMIC DNA]</scope>
    <source>
        <strain evidence="5 6">M1</strain>
    </source>
</reference>
<feature type="transmembrane region" description="Helical" evidence="4">
    <location>
        <begin position="309"/>
        <end position="335"/>
    </location>
</feature>
<dbReference type="GO" id="GO:0016757">
    <property type="term" value="F:glycosyltransferase activity"/>
    <property type="evidence" value="ECO:0007669"/>
    <property type="project" value="UniProtKB-KW"/>
</dbReference>
<dbReference type="EC" id="2.4.1.-" evidence="5"/>
<organism evidence="5 6">
    <name type="scientific">Desulfosporosinus acididurans</name>
    <dbReference type="NCBI Taxonomy" id="476652"/>
    <lineage>
        <taxon>Bacteria</taxon>
        <taxon>Bacillati</taxon>
        <taxon>Bacillota</taxon>
        <taxon>Clostridia</taxon>
        <taxon>Eubacteriales</taxon>
        <taxon>Desulfitobacteriaceae</taxon>
        <taxon>Desulfosporosinus</taxon>
    </lineage>
</organism>
<keyword evidence="4" id="KW-0812">Transmembrane</keyword>
<evidence type="ECO:0000256" key="3">
    <source>
        <dbReference type="ARBA" id="ARBA00022679"/>
    </source>
</evidence>
<dbReference type="SUPFAM" id="SSF53448">
    <property type="entry name" value="Nucleotide-diphospho-sugar transferases"/>
    <property type="match status" value="1"/>
</dbReference>
<dbReference type="RefSeq" id="WP_047809104.1">
    <property type="nucleotide sequence ID" value="NZ_LDZY01000004.1"/>
</dbReference>
<proteinExistence type="inferred from homology"/>
<comment type="caution">
    <text evidence="5">The sequence shown here is derived from an EMBL/GenBank/DDBJ whole genome shotgun (WGS) entry which is preliminary data.</text>
</comment>
<feature type="transmembrane region" description="Helical" evidence="4">
    <location>
        <begin position="374"/>
        <end position="396"/>
    </location>
</feature>
<dbReference type="Pfam" id="PF13641">
    <property type="entry name" value="Glyco_tranf_2_3"/>
    <property type="match status" value="1"/>
</dbReference>
<dbReference type="EMBL" id="LDZY01000004">
    <property type="protein sequence ID" value="KLU66528.1"/>
    <property type="molecule type" value="Genomic_DNA"/>
</dbReference>
<dbReference type="CDD" id="cd06423">
    <property type="entry name" value="CESA_like"/>
    <property type="match status" value="1"/>
</dbReference>
<gene>
    <name evidence="5" type="primary">icaA</name>
    <name evidence="5" type="ORF">DEAC_c11940</name>
</gene>
<dbReference type="STRING" id="476652.DEAC_c11940"/>
<dbReference type="AlphaFoldDB" id="A0A0J1FU79"/>
<feature type="transmembrane region" description="Helical" evidence="4">
    <location>
        <begin position="12"/>
        <end position="33"/>
    </location>
</feature>
<evidence type="ECO:0000313" key="6">
    <source>
        <dbReference type="Proteomes" id="UP000036356"/>
    </source>
</evidence>
<dbReference type="Gene3D" id="3.90.550.10">
    <property type="entry name" value="Spore Coat Polysaccharide Biosynthesis Protein SpsA, Chain A"/>
    <property type="match status" value="1"/>
</dbReference>
<evidence type="ECO:0000256" key="4">
    <source>
        <dbReference type="SAM" id="Phobius"/>
    </source>
</evidence>
<comment type="similarity">
    <text evidence="1">Belongs to the glycosyltransferase 2 family.</text>
</comment>
<dbReference type="InterPro" id="IPR029044">
    <property type="entry name" value="Nucleotide-diphossugar_trans"/>
</dbReference>
<keyword evidence="4" id="KW-0472">Membrane</keyword>